<comment type="caution">
    <text evidence="8">The sequence shown here is derived from an EMBL/GenBank/DDBJ whole genome shotgun (WGS) entry which is preliminary data.</text>
</comment>
<dbReference type="AlphaFoldDB" id="A0A942UQZ6"/>
<dbReference type="GO" id="GO:0030288">
    <property type="term" value="C:outer membrane-bounded periplasmic space"/>
    <property type="evidence" value="ECO:0007669"/>
    <property type="project" value="UniProtKB-ARBA"/>
</dbReference>
<proteinExistence type="inferred from homology"/>
<evidence type="ECO:0000256" key="3">
    <source>
        <dbReference type="ARBA" id="ARBA00022448"/>
    </source>
</evidence>
<dbReference type="RefSeq" id="WP_203364885.1">
    <property type="nucleotide sequence ID" value="NZ_WSFT01000006.1"/>
</dbReference>
<gene>
    <name evidence="8" type="ORF">GOQ27_00680</name>
</gene>
<dbReference type="PROSITE" id="PS01040">
    <property type="entry name" value="SBP_BACTERIAL_5"/>
    <property type="match status" value="1"/>
</dbReference>
<feature type="domain" description="Solute-binding protein family 5" evidence="7">
    <location>
        <begin position="96"/>
        <end position="479"/>
    </location>
</feature>
<sequence>MLKKLLSILLVLCLVLTAFVGCTNKEEPKPADEPSDQEESSEEEAEEPEESPQVFTYNLGAEPETLDPGKATENIGINILGNTSEGLTRVGKDGNPEPGVAEKWDISEDGKVYTFHLRENAKWSDGKSVTANDFVYSWRRVLDPATAADYAYFLYPILNAEAANNGEVSLEEVGVEAVDEHTLKVTLTDPVNYFLSLCTFVTMQPVREDVVTADPEGWGISDDGMISNGPFYVKEWTHNEKVIMVKNPEYWDADKVRLEEVEVTLINEESTALAAFEAGDVDAIDNIPVAEIPRLLSESDEIFILPDLSLYYYVFNNNEPPFDNELVRKAFALAIDRKAIVDTVTMDSSLPATGLVPNGISYGGGDFRESGGDYGIKPEAQIEEAKKLLEEAGYPNGEGLPPVKLNYNTSERHKKIAEAIQEMWKKNLGVDVEIVNQEWKVHLSTLEEGNFQIARIGWGADYVHPMTFFDMWIEGSGNNYSGFFDAEFDKLVKEAMITLDENKAAELLHQAEDIWMNRMTISPIYYASDPEMVKGYVKDWWKSPVGNMFLRDAYIEK</sequence>
<evidence type="ECO:0000313" key="8">
    <source>
        <dbReference type="EMBL" id="MBS4536953.1"/>
    </source>
</evidence>
<dbReference type="PIRSF" id="PIRSF002741">
    <property type="entry name" value="MppA"/>
    <property type="match status" value="1"/>
</dbReference>
<evidence type="ECO:0000256" key="1">
    <source>
        <dbReference type="ARBA" id="ARBA00004193"/>
    </source>
</evidence>
<evidence type="ECO:0000256" key="2">
    <source>
        <dbReference type="ARBA" id="ARBA00005695"/>
    </source>
</evidence>
<feature type="chain" id="PRO_5039213043" evidence="6">
    <location>
        <begin position="21"/>
        <end position="557"/>
    </location>
</feature>
<feature type="compositionally biased region" description="Acidic residues" evidence="5">
    <location>
        <begin position="33"/>
        <end position="50"/>
    </location>
</feature>
<dbReference type="InterPro" id="IPR030678">
    <property type="entry name" value="Peptide/Ni-bd"/>
</dbReference>
<evidence type="ECO:0000313" key="9">
    <source>
        <dbReference type="Proteomes" id="UP000724672"/>
    </source>
</evidence>
<keyword evidence="9" id="KW-1185">Reference proteome</keyword>
<dbReference type="GO" id="GO:0015833">
    <property type="term" value="P:peptide transport"/>
    <property type="evidence" value="ECO:0007669"/>
    <property type="project" value="TreeGrafter"/>
</dbReference>
<dbReference type="FunFam" id="3.90.76.10:FF:000001">
    <property type="entry name" value="Oligopeptide ABC transporter substrate-binding protein"/>
    <property type="match status" value="1"/>
</dbReference>
<dbReference type="GO" id="GO:1904680">
    <property type="term" value="F:peptide transmembrane transporter activity"/>
    <property type="evidence" value="ECO:0007669"/>
    <property type="project" value="TreeGrafter"/>
</dbReference>
<evidence type="ECO:0000256" key="4">
    <source>
        <dbReference type="ARBA" id="ARBA00022729"/>
    </source>
</evidence>
<organism evidence="8 9">
    <name type="scientific">Anaeromonas frigoriresistens</name>
    <dbReference type="NCBI Taxonomy" id="2683708"/>
    <lineage>
        <taxon>Bacteria</taxon>
        <taxon>Bacillati</taxon>
        <taxon>Bacillota</taxon>
        <taxon>Tissierellia</taxon>
        <taxon>Tissierellales</taxon>
        <taxon>Thermohalobacteraceae</taxon>
        <taxon>Anaeromonas</taxon>
    </lineage>
</organism>
<evidence type="ECO:0000256" key="6">
    <source>
        <dbReference type="SAM" id="SignalP"/>
    </source>
</evidence>
<evidence type="ECO:0000256" key="5">
    <source>
        <dbReference type="SAM" id="MobiDB-lite"/>
    </source>
</evidence>
<feature type="region of interest" description="Disordered" evidence="5">
    <location>
        <begin position="24"/>
        <end position="54"/>
    </location>
</feature>
<dbReference type="Gene3D" id="3.90.76.10">
    <property type="entry name" value="Dipeptide-binding Protein, Domain 1"/>
    <property type="match status" value="1"/>
</dbReference>
<dbReference type="GO" id="GO:0043190">
    <property type="term" value="C:ATP-binding cassette (ABC) transporter complex"/>
    <property type="evidence" value="ECO:0007669"/>
    <property type="project" value="InterPro"/>
</dbReference>
<dbReference type="PANTHER" id="PTHR30290:SF10">
    <property type="entry name" value="PERIPLASMIC OLIGOPEPTIDE-BINDING PROTEIN-RELATED"/>
    <property type="match status" value="1"/>
</dbReference>
<dbReference type="EMBL" id="WSFT01000006">
    <property type="protein sequence ID" value="MBS4536953.1"/>
    <property type="molecule type" value="Genomic_DNA"/>
</dbReference>
<dbReference type="PANTHER" id="PTHR30290">
    <property type="entry name" value="PERIPLASMIC BINDING COMPONENT OF ABC TRANSPORTER"/>
    <property type="match status" value="1"/>
</dbReference>
<name>A0A942UQZ6_9FIRM</name>
<keyword evidence="3" id="KW-0813">Transport</keyword>
<accession>A0A942UQZ6</accession>
<dbReference type="CDD" id="cd08504">
    <property type="entry name" value="PBP2_OppA"/>
    <property type="match status" value="1"/>
</dbReference>
<feature type="signal peptide" evidence="6">
    <location>
        <begin position="1"/>
        <end position="20"/>
    </location>
</feature>
<dbReference type="FunFam" id="3.10.105.10:FF:000001">
    <property type="entry name" value="Oligopeptide ABC transporter, oligopeptide-binding protein"/>
    <property type="match status" value="1"/>
</dbReference>
<dbReference type="Gene3D" id="3.10.105.10">
    <property type="entry name" value="Dipeptide-binding Protein, Domain 3"/>
    <property type="match status" value="1"/>
</dbReference>
<dbReference type="Pfam" id="PF00496">
    <property type="entry name" value="SBP_bac_5"/>
    <property type="match status" value="1"/>
</dbReference>
<dbReference type="Gene3D" id="3.40.190.10">
    <property type="entry name" value="Periplasmic binding protein-like II"/>
    <property type="match status" value="1"/>
</dbReference>
<reference evidence="8" key="1">
    <citation type="submission" date="2019-12" db="EMBL/GenBank/DDBJ databases">
        <title>Clostridiaceae gen. nov. sp. nov., isolated from sediment in Xinjiang, China.</title>
        <authorList>
            <person name="Zhang R."/>
        </authorList>
    </citation>
    <scope>NUCLEOTIDE SEQUENCE</scope>
    <source>
        <strain evidence="8">D2Q-11</strain>
    </source>
</reference>
<evidence type="ECO:0000259" key="7">
    <source>
        <dbReference type="Pfam" id="PF00496"/>
    </source>
</evidence>
<protein>
    <submittedName>
        <fullName evidence="8">Peptide ABC transporter substrate-binding protein</fullName>
    </submittedName>
</protein>
<comment type="similarity">
    <text evidence="2">Belongs to the bacterial solute-binding protein 5 family.</text>
</comment>
<keyword evidence="4 6" id="KW-0732">Signal</keyword>
<dbReference type="InterPro" id="IPR039424">
    <property type="entry name" value="SBP_5"/>
</dbReference>
<dbReference type="Proteomes" id="UP000724672">
    <property type="component" value="Unassembled WGS sequence"/>
</dbReference>
<comment type="subcellular location">
    <subcellularLocation>
        <location evidence="1">Cell membrane</location>
        <topology evidence="1">Lipid-anchor</topology>
    </subcellularLocation>
</comment>
<dbReference type="SUPFAM" id="SSF53850">
    <property type="entry name" value="Periplasmic binding protein-like II"/>
    <property type="match status" value="1"/>
</dbReference>
<dbReference type="InterPro" id="IPR023765">
    <property type="entry name" value="SBP_5_CS"/>
</dbReference>
<dbReference type="InterPro" id="IPR000914">
    <property type="entry name" value="SBP_5_dom"/>
</dbReference>
<dbReference type="PROSITE" id="PS51257">
    <property type="entry name" value="PROKAR_LIPOPROTEIN"/>
    <property type="match status" value="1"/>
</dbReference>